<evidence type="ECO:0000259" key="5">
    <source>
        <dbReference type="PROSITE" id="PS50860"/>
    </source>
</evidence>
<dbReference type="InterPro" id="IPR018165">
    <property type="entry name" value="Ala-tRNA-synth_IIc_core"/>
</dbReference>
<dbReference type="PANTHER" id="PTHR43462:SF1">
    <property type="entry name" value="ALANYL-TRNA EDITING PROTEIN AARSD1"/>
    <property type="match status" value="1"/>
</dbReference>
<keyword evidence="3" id="KW-0479">Metal-binding</keyword>
<dbReference type="Pfam" id="PF07973">
    <property type="entry name" value="tRNA_SAD"/>
    <property type="match status" value="1"/>
</dbReference>
<dbReference type="SUPFAM" id="SSF55186">
    <property type="entry name" value="ThrRS/AlaRS common domain"/>
    <property type="match status" value="1"/>
</dbReference>
<dbReference type="Proteomes" id="UP001165422">
    <property type="component" value="Unassembled WGS sequence"/>
</dbReference>
<name>A0ABS8N3F1_9CLOT</name>
<feature type="domain" description="Alanyl-transfer RNA synthetases family profile" evidence="5">
    <location>
        <begin position="1"/>
        <end position="232"/>
    </location>
</feature>
<protein>
    <submittedName>
        <fullName evidence="6">Alanyl-tRNA editing protein</fullName>
    </submittedName>
</protein>
<dbReference type="Pfam" id="PF01411">
    <property type="entry name" value="tRNA-synt_2c"/>
    <property type="match status" value="1"/>
</dbReference>
<gene>
    <name evidence="6" type="ORF">LN736_05480</name>
</gene>
<evidence type="ECO:0000256" key="4">
    <source>
        <dbReference type="ARBA" id="ARBA00022833"/>
    </source>
</evidence>
<dbReference type="InterPro" id="IPR018164">
    <property type="entry name" value="Ala-tRNA-synth_IIc_N"/>
</dbReference>
<proteinExistence type="predicted"/>
<sequence length="238" mass="27321">MSELLFQKDSYLKEFKCSISEVNKTENAVVLDRTAFYPAGGGQPYDTGILEGGSNVYTVERTKKIGDSVYHYINGRLPEPGQTCMGKIDWDRRYKLMRTHTAMHILCAVAWRDYKAKVTGGDMDCLSARMDFEFENFNRELVDEIEKKANEEIKCRRDIRVNFLEREEALKIPDLIKTKEDLLPRGIDKIRTVEIEGLDLQADGGTHVKNTAEVGSIKVVRFKSKGRINKRIYVEIED</sequence>
<evidence type="ECO:0000256" key="1">
    <source>
        <dbReference type="ARBA" id="ARBA00001947"/>
    </source>
</evidence>
<evidence type="ECO:0000256" key="3">
    <source>
        <dbReference type="ARBA" id="ARBA00022723"/>
    </source>
</evidence>
<dbReference type="SUPFAM" id="SSF50447">
    <property type="entry name" value="Translation proteins"/>
    <property type="match status" value="1"/>
</dbReference>
<accession>A0ABS8N3F1</accession>
<dbReference type="EMBL" id="JAJJPB010000004">
    <property type="protein sequence ID" value="MCC9294324.1"/>
    <property type="molecule type" value="Genomic_DNA"/>
</dbReference>
<organism evidence="6 7">
    <name type="scientific">Clostridium aromativorans</name>
    <dbReference type="NCBI Taxonomy" id="2836848"/>
    <lineage>
        <taxon>Bacteria</taxon>
        <taxon>Bacillati</taxon>
        <taxon>Bacillota</taxon>
        <taxon>Clostridia</taxon>
        <taxon>Eubacteriales</taxon>
        <taxon>Clostridiaceae</taxon>
        <taxon>Clostridium</taxon>
    </lineage>
</organism>
<reference evidence="6" key="1">
    <citation type="submission" date="2021-11" db="EMBL/GenBank/DDBJ databases">
        <authorList>
            <person name="Qingchun L."/>
            <person name="Dong Z."/>
            <person name="Zongwei Q."/>
            <person name="Jia Z."/>
            <person name="Duotao L."/>
        </authorList>
    </citation>
    <scope>NUCLEOTIDE SEQUENCE</scope>
    <source>
        <strain evidence="6">WLY-B-L2</strain>
    </source>
</reference>
<dbReference type="InterPro" id="IPR012947">
    <property type="entry name" value="tRNA_SAD"/>
</dbReference>
<dbReference type="InterPro" id="IPR009000">
    <property type="entry name" value="Transl_B-barrel_sf"/>
</dbReference>
<dbReference type="InterPro" id="IPR051335">
    <property type="entry name" value="Alanyl-tRNA_Editing_Enzymes"/>
</dbReference>
<evidence type="ECO:0000313" key="7">
    <source>
        <dbReference type="Proteomes" id="UP001165422"/>
    </source>
</evidence>
<dbReference type="PANTHER" id="PTHR43462">
    <property type="entry name" value="ALANYL-TRNA EDITING PROTEIN"/>
    <property type="match status" value="1"/>
</dbReference>
<dbReference type="InterPro" id="IPR018163">
    <property type="entry name" value="Thr/Ala-tRNA-synth_IIc_edit"/>
</dbReference>
<dbReference type="SMART" id="SM00863">
    <property type="entry name" value="tRNA_SAD"/>
    <property type="match status" value="1"/>
</dbReference>
<evidence type="ECO:0000313" key="6">
    <source>
        <dbReference type="EMBL" id="MCC9294324.1"/>
    </source>
</evidence>
<dbReference type="Gene3D" id="2.40.30.130">
    <property type="match status" value="1"/>
</dbReference>
<dbReference type="RefSeq" id="WP_229981157.1">
    <property type="nucleotide sequence ID" value="NZ_JAJJPB010000004.1"/>
</dbReference>
<comment type="subcellular location">
    <subcellularLocation>
        <location evidence="2">Cytoplasm</location>
    </subcellularLocation>
</comment>
<dbReference type="Gene3D" id="3.30.980.10">
    <property type="entry name" value="Threonyl-trna Synthetase, Chain A, domain 2"/>
    <property type="match status" value="1"/>
</dbReference>
<comment type="cofactor">
    <cofactor evidence="1">
        <name>Zn(2+)</name>
        <dbReference type="ChEBI" id="CHEBI:29105"/>
    </cofactor>
</comment>
<dbReference type="PROSITE" id="PS50860">
    <property type="entry name" value="AA_TRNA_LIGASE_II_ALA"/>
    <property type="match status" value="1"/>
</dbReference>
<comment type="caution">
    <text evidence="6">The sequence shown here is derived from an EMBL/GenBank/DDBJ whole genome shotgun (WGS) entry which is preliminary data.</text>
</comment>
<keyword evidence="7" id="KW-1185">Reference proteome</keyword>
<keyword evidence="4" id="KW-0862">Zinc</keyword>
<evidence type="ECO:0000256" key="2">
    <source>
        <dbReference type="ARBA" id="ARBA00004496"/>
    </source>
</evidence>